<reference evidence="2" key="1">
    <citation type="journal article" date="2022" name="Mol. Ecol. Resour.">
        <title>The genomes of chicory, endive, great burdock and yacon provide insights into Asteraceae palaeo-polyploidization history and plant inulin production.</title>
        <authorList>
            <person name="Fan W."/>
            <person name="Wang S."/>
            <person name="Wang H."/>
            <person name="Wang A."/>
            <person name="Jiang F."/>
            <person name="Liu H."/>
            <person name="Zhao H."/>
            <person name="Xu D."/>
            <person name="Zhang Y."/>
        </authorList>
    </citation>
    <scope>NUCLEOTIDE SEQUENCE [LARGE SCALE GENOMIC DNA]</scope>
    <source>
        <strain evidence="2">cv. Niubang</strain>
    </source>
</reference>
<evidence type="ECO:0000313" key="1">
    <source>
        <dbReference type="EMBL" id="KAI3735758.1"/>
    </source>
</evidence>
<dbReference type="Proteomes" id="UP001055879">
    <property type="component" value="Linkage Group LG04"/>
</dbReference>
<name>A0ACB9CN37_ARCLA</name>
<accession>A0ACB9CN37</accession>
<evidence type="ECO:0000313" key="2">
    <source>
        <dbReference type="Proteomes" id="UP001055879"/>
    </source>
</evidence>
<reference evidence="1 2" key="2">
    <citation type="journal article" date="2022" name="Mol. Ecol. Resour.">
        <title>The genomes of chicory, endive, great burdock and yacon provide insights into Asteraceae paleo-polyploidization history and plant inulin production.</title>
        <authorList>
            <person name="Fan W."/>
            <person name="Wang S."/>
            <person name="Wang H."/>
            <person name="Wang A."/>
            <person name="Jiang F."/>
            <person name="Liu H."/>
            <person name="Zhao H."/>
            <person name="Xu D."/>
            <person name="Zhang Y."/>
        </authorList>
    </citation>
    <scope>NUCLEOTIDE SEQUENCE [LARGE SCALE GENOMIC DNA]</scope>
    <source>
        <strain evidence="2">cv. Niubang</strain>
    </source>
</reference>
<proteinExistence type="predicted"/>
<sequence length="140" mass="15789">MKKFQESSKGLDSENTELKKKISELEAQIVRGKKEDIKKNKEKAKERNSLSTKIKELEGIIFKVELSAQKSPDTIAQSPLNDSSDLECSFKTTSSSHHTNVSSNRSVNPKDQIRTTNLFYDKSVDGSCNIRKNNVQKKVV</sequence>
<comment type="caution">
    <text evidence="1">The sequence shown here is derived from an EMBL/GenBank/DDBJ whole genome shotgun (WGS) entry which is preliminary data.</text>
</comment>
<protein>
    <submittedName>
        <fullName evidence="1">Uncharacterized protein</fullName>
    </submittedName>
</protein>
<keyword evidence="2" id="KW-1185">Reference proteome</keyword>
<gene>
    <name evidence="1" type="ORF">L6452_15270</name>
</gene>
<dbReference type="EMBL" id="CM042050">
    <property type="protein sequence ID" value="KAI3735758.1"/>
    <property type="molecule type" value="Genomic_DNA"/>
</dbReference>
<organism evidence="1 2">
    <name type="scientific">Arctium lappa</name>
    <name type="common">Greater burdock</name>
    <name type="synonym">Lappa major</name>
    <dbReference type="NCBI Taxonomy" id="4217"/>
    <lineage>
        <taxon>Eukaryota</taxon>
        <taxon>Viridiplantae</taxon>
        <taxon>Streptophyta</taxon>
        <taxon>Embryophyta</taxon>
        <taxon>Tracheophyta</taxon>
        <taxon>Spermatophyta</taxon>
        <taxon>Magnoliopsida</taxon>
        <taxon>eudicotyledons</taxon>
        <taxon>Gunneridae</taxon>
        <taxon>Pentapetalae</taxon>
        <taxon>asterids</taxon>
        <taxon>campanulids</taxon>
        <taxon>Asterales</taxon>
        <taxon>Asteraceae</taxon>
        <taxon>Carduoideae</taxon>
        <taxon>Cardueae</taxon>
        <taxon>Arctiinae</taxon>
        <taxon>Arctium</taxon>
    </lineage>
</organism>